<comment type="caution">
    <text evidence="2">The sequence shown here is derived from an EMBL/GenBank/DDBJ whole genome shotgun (WGS) entry which is preliminary data.</text>
</comment>
<gene>
    <name evidence="2" type="ORF">P3W24_12535</name>
</gene>
<evidence type="ECO:0000259" key="1">
    <source>
        <dbReference type="PROSITE" id="PS51729"/>
    </source>
</evidence>
<dbReference type="InterPro" id="IPR045057">
    <property type="entry name" value="Gcn5-rel_NAT"/>
</dbReference>
<dbReference type="RefSeq" id="WP_320551733.1">
    <property type="nucleotide sequence ID" value="NZ_JAQLOK010000004.1"/>
</dbReference>
<dbReference type="Pfam" id="PF14542">
    <property type="entry name" value="Acetyltransf_CG"/>
    <property type="match status" value="1"/>
</dbReference>
<protein>
    <submittedName>
        <fullName evidence="2">GNAT family N-acetyltransferase</fullName>
    </submittedName>
</protein>
<evidence type="ECO:0000313" key="2">
    <source>
        <dbReference type="EMBL" id="MDF4025795.1"/>
    </source>
</evidence>
<dbReference type="InterPro" id="IPR016181">
    <property type="entry name" value="Acyl_CoA_acyltransferase"/>
</dbReference>
<dbReference type="PANTHER" id="PTHR31435:SF9">
    <property type="entry name" value="PROTEIN NATD1"/>
    <property type="match status" value="1"/>
</dbReference>
<proteinExistence type="predicted"/>
<dbReference type="Gene3D" id="3.40.630.30">
    <property type="match status" value="1"/>
</dbReference>
<dbReference type="SUPFAM" id="SSF55729">
    <property type="entry name" value="Acyl-CoA N-acyltransferases (Nat)"/>
    <property type="match status" value="1"/>
</dbReference>
<dbReference type="Proteomes" id="UP001528850">
    <property type="component" value="Unassembled WGS sequence"/>
</dbReference>
<name>A0ABT6BCN5_9GAMM</name>
<dbReference type="EMBL" id="JARJJS010000003">
    <property type="protein sequence ID" value="MDF4025795.1"/>
    <property type="molecule type" value="Genomic_DNA"/>
</dbReference>
<sequence>MNDAATPLEIRHDEAMHRFTTMVDGHTCEIDYRLDGRTMTILHTGVPEPVGGRGIAARLTRFAVGVAEARGWSVRPACSYARVWFERNPSYAHLLAP</sequence>
<reference evidence="2 3" key="1">
    <citation type="journal article" date="2024" name="Curr. Microbiol.">
        <title>Luteibacter sahnii sp. nov., A Novel Yellow-Colored Xanthomonadin Pigment Producing Probiotic Bacterium from Healthy Rice Seed Microbiome.</title>
        <authorList>
            <person name="Jaiswal G."/>
            <person name="Rana R."/>
            <person name="Nayak P.K."/>
            <person name="Chouhan R."/>
            <person name="Gandhi S.G."/>
            <person name="Patel H.K."/>
            <person name="Patil P.B."/>
        </authorList>
    </citation>
    <scope>NUCLEOTIDE SEQUENCE [LARGE SCALE GENOMIC DNA]</scope>
    <source>
        <strain evidence="2 3">PPL201</strain>
    </source>
</reference>
<dbReference type="PANTHER" id="PTHR31435">
    <property type="entry name" value="PROTEIN NATD1"/>
    <property type="match status" value="1"/>
</dbReference>
<keyword evidence="3" id="KW-1185">Reference proteome</keyword>
<evidence type="ECO:0000313" key="3">
    <source>
        <dbReference type="Proteomes" id="UP001528850"/>
    </source>
</evidence>
<dbReference type="InterPro" id="IPR031165">
    <property type="entry name" value="GNAT_YJDJ"/>
</dbReference>
<dbReference type="PROSITE" id="PS51729">
    <property type="entry name" value="GNAT_YJDJ"/>
    <property type="match status" value="1"/>
</dbReference>
<feature type="domain" description="N-acetyltransferase" evidence="1">
    <location>
        <begin position="11"/>
        <end position="96"/>
    </location>
</feature>
<organism evidence="2 3">
    <name type="scientific">Luteibacter sahnii</name>
    <dbReference type="NCBI Taxonomy" id="3021977"/>
    <lineage>
        <taxon>Bacteria</taxon>
        <taxon>Pseudomonadati</taxon>
        <taxon>Pseudomonadota</taxon>
        <taxon>Gammaproteobacteria</taxon>
        <taxon>Lysobacterales</taxon>
        <taxon>Rhodanobacteraceae</taxon>
        <taxon>Luteibacter</taxon>
    </lineage>
</organism>
<accession>A0ABT6BCN5</accession>